<dbReference type="PROSITE" id="PS51679">
    <property type="entry name" value="SAM_MT_C5"/>
    <property type="match status" value="1"/>
</dbReference>
<keyword evidence="1 5" id="KW-0489">Methyltransferase</keyword>
<sequence length="325" mass="36935">MENQAAIRFIDLFCGLGGFRIAIDRVCRDRGLQAECVFSSDIDADVQKIYHANFGEIPRGDITKIPAVEIPDHDILFAGFPCQPFSICGDLKGFEDTRGTLFFDIARILQAKQPKAFVLENVKQLRGHQGGKTLAVILDTLKELGYYTDYRVLNALDFGVPQKRERIFIVGFREPKNFIWPKESIPMKPLAEILEREVSEFYFASDRIRESRSLKREGKKRYEEVTIWHENKGGNISAYPYSCALRAGASYNYLLVDGKRRLTEREMLRLQGFPDSYQIVGSYQAMRKLAGNSVAVPCVVAVIDAVFNAFREARSSLESRCFTLT</sequence>
<dbReference type="GO" id="GO:0003886">
    <property type="term" value="F:DNA (cytosine-5-)-methyltransferase activity"/>
    <property type="evidence" value="ECO:0007669"/>
    <property type="project" value="UniProtKB-EC"/>
</dbReference>
<accession>A0AAW9QRH7</accession>
<dbReference type="InterPro" id="IPR050750">
    <property type="entry name" value="C5-MTase"/>
</dbReference>
<dbReference type="EC" id="2.1.1.37" evidence="7"/>
<dbReference type="Proteomes" id="UP001328733">
    <property type="component" value="Unassembled WGS sequence"/>
</dbReference>
<evidence type="ECO:0000313" key="8">
    <source>
        <dbReference type="EMBL" id="MEG3435906.1"/>
    </source>
</evidence>
<dbReference type="GO" id="GO:0009307">
    <property type="term" value="P:DNA restriction-modification system"/>
    <property type="evidence" value="ECO:0007669"/>
    <property type="project" value="UniProtKB-KW"/>
</dbReference>
<evidence type="ECO:0000256" key="3">
    <source>
        <dbReference type="ARBA" id="ARBA00022691"/>
    </source>
</evidence>
<dbReference type="CDD" id="cd00315">
    <property type="entry name" value="Cyt_C5_DNA_methylase"/>
    <property type="match status" value="1"/>
</dbReference>
<name>A0AAW9QRH7_9CHRO</name>
<dbReference type="Gene3D" id="3.90.120.10">
    <property type="entry name" value="DNA Methylase, subunit A, domain 2"/>
    <property type="match status" value="1"/>
</dbReference>
<keyword evidence="4" id="KW-0680">Restriction system</keyword>
<feature type="active site" evidence="5">
    <location>
        <position position="82"/>
    </location>
</feature>
<dbReference type="Pfam" id="PF00145">
    <property type="entry name" value="DNA_methylase"/>
    <property type="match status" value="1"/>
</dbReference>
<comment type="similarity">
    <text evidence="5 6">Belongs to the class I-like SAM-binding methyltransferase superfamily. C5-methyltransferase family.</text>
</comment>
<dbReference type="GO" id="GO:0032259">
    <property type="term" value="P:methylation"/>
    <property type="evidence" value="ECO:0007669"/>
    <property type="project" value="UniProtKB-KW"/>
</dbReference>
<evidence type="ECO:0000256" key="1">
    <source>
        <dbReference type="ARBA" id="ARBA00022603"/>
    </source>
</evidence>
<keyword evidence="3 5" id="KW-0949">S-adenosyl-L-methionine</keyword>
<dbReference type="InterPro" id="IPR018117">
    <property type="entry name" value="C5_DNA_meth_AS"/>
</dbReference>
<dbReference type="PRINTS" id="PR00105">
    <property type="entry name" value="C5METTRFRASE"/>
</dbReference>
<dbReference type="InterPro" id="IPR029063">
    <property type="entry name" value="SAM-dependent_MTases_sf"/>
</dbReference>
<gene>
    <name evidence="8" type="primary">dcm</name>
    <name evidence="8" type="ORF">V0288_02140</name>
</gene>
<dbReference type="PANTHER" id="PTHR46098:SF1">
    <property type="entry name" value="TRNA (CYTOSINE(38)-C(5))-METHYLTRANSFERASE"/>
    <property type="match status" value="1"/>
</dbReference>
<evidence type="ECO:0000256" key="6">
    <source>
        <dbReference type="RuleBase" id="RU000416"/>
    </source>
</evidence>
<dbReference type="EMBL" id="JBAFSM010000002">
    <property type="protein sequence ID" value="MEG3435906.1"/>
    <property type="molecule type" value="Genomic_DNA"/>
</dbReference>
<protein>
    <recommendedName>
        <fullName evidence="7">Cytosine-specific methyltransferase</fullName>
        <ecNumber evidence="7">2.1.1.37</ecNumber>
    </recommendedName>
</protein>
<evidence type="ECO:0000256" key="4">
    <source>
        <dbReference type="ARBA" id="ARBA00022747"/>
    </source>
</evidence>
<dbReference type="Gene3D" id="3.40.50.150">
    <property type="entry name" value="Vaccinia Virus protein VP39"/>
    <property type="match status" value="1"/>
</dbReference>
<dbReference type="PROSITE" id="PS00094">
    <property type="entry name" value="C5_MTASE_1"/>
    <property type="match status" value="1"/>
</dbReference>
<dbReference type="RefSeq" id="WP_332863353.1">
    <property type="nucleotide sequence ID" value="NZ_JBAFSM010000002.1"/>
</dbReference>
<evidence type="ECO:0000313" key="9">
    <source>
        <dbReference type="Proteomes" id="UP001328733"/>
    </source>
</evidence>
<dbReference type="PANTHER" id="PTHR46098">
    <property type="entry name" value="TRNA (CYTOSINE(38)-C(5))-METHYLTRANSFERASE"/>
    <property type="match status" value="1"/>
</dbReference>
<evidence type="ECO:0000256" key="5">
    <source>
        <dbReference type="PROSITE-ProRule" id="PRU01016"/>
    </source>
</evidence>
<proteinExistence type="inferred from homology"/>
<keyword evidence="9" id="KW-1185">Reference proteome</keyword>
<dbReference type="AlphaFoldDB" id="A0AAW9QRH7"/>
<dbReference type="SUPFAM" id="SSF53335">
    <property type="entry name" value="S-adenosyl-L-methionine-dependent methyltransferases"/>
    <property type="match status" value="1"/>
</dbReference>
<keyword evidence="2 5" id="KW-0808">Transferase</keyword>
<evidence type="ECO:0000256" key="2">
    <source>
        <dbReference type="ARBA" id="ARBA00022679"/>
    </source>
</evidence>
<comment type="catalytic activity">
    <reaction evidence="7">
        <text>a 2'-deoxycytidine in DNA + S-adenosyl-L-methionine = a 5-methyl-2'-deoxycytidine in DNA + S-adenosyl-L-homocysteine + H(+)</text>
        <dbReference type="Rhea" id="RHEA:13681"/>
        <dbReference type="Rhea" id="RHEA-COMP:11369"/>
        <dbReference type="Rhea" id="RHEA-COMP:11370"/>
        <dbReference type="ChEBI" id="CHEBI:15378"/>
        <dbReference type="ChEBI" id="CHEBI:57856"/>
        <dbReference type="ChEBI" id="CHEBI:59789"/>
        <dbReference type="ChEBI" id="CHEBI:85452"/>
        <dbReference type="ChEBI" id="CHEBI:85454"/>
        <dbReference type="EC" id="2.1.1.37"/>
    </reaction>
</comment>
<dbReference type="InterPro" id="IPR001525">
    <property type="entry name" value="C5_MeTfrase"/>
</dbReference>
<reference evidence="8 9" key="1">
    <citation type="submission" date="2024-01" db="EMBL/GenBank/DDBJ databases">
        <title>Genomic insights into the taxonomy and metabolism of the cyanobacterium Pannus brasiliensis CCIBt3594.</title>
        <authorList>
            <person name="Machado M."/>
            <person name="Botero N.B."/>
            <person name="Andreote A.P.D."/>
            <person name="Feitosa A.M.T."/>
            <person name="Popin R."/>
            <person name="Sivonen K."/>
            <person name="Fiore M.F."/>
        </authorList>
    </citation>
    <scope>NUCLEOTIDE SEQUENCE [LARGE SCALE GENOMIC DNA]</scope>
    <source>
        <strain evidence="8 9">CCIBt3594</strain>
    </source>
</reference>
<comment type="caution">
    <text evidence="8">The sequence shown here is derived from an EMBL/GenBank/DDBJ whole genome shotgun (WGS) entry which is preliminary data.</text>
</comment>
<organism evidence="8 9">
    <name type="scientific">Pannus brasiliensis CCIBt3594</name>
    <dbReference type="NCBI Taxonomy" id="1427578"/>
    <lineage>
        <taxon>Bacteria</taxon>
        <taxon>Bacillati</taxon>
        <taxon>Cyanobacteriota</taxon>
        <taxon>Cyanophyceae</taxon>
        <taxon>Oscillatoriophycideae</taxon>
        <taxon>Chroococcales</taxon>
        <taxon>Microcystaceae</taxon>
        <taxon>Pannus</taxon>
    </lineage>
</organism>
<evidence type="ECO:0000256" key="7">
    <source>
        <dbReference type="RuleBase" id="RU000417"/>
    </source>
</evidence>
<dbReference type="NCBIfam" id="TIGR00675">
    <property type="entry name" value="dcm"/>
    <property type="match status" value="1"/>
</dbReference>